<dbReference type="STRING" id="298654.FraEuI1c_2995"/>
<dbReference type="InterPro" id="IPR005123">
    <property type="entry name" value="Oxoglu/Fe-dep_dioxygenase_dom"/>
</dbReference>
<evidence type="ECO:0000256" key="1">
    <source>
        <dbReference type="SAM" id="MobiDB-lite"/>
    </source>
</evidence>
<feature type="compositionally biased region" description="Low complexity" evidence="1">
    <location>
        <begin position="155"/>
        <end position="168"/>
    </location>
</feature>
<proteinExistence type="predicted"/>
<feature type="domain" description="Fe2OG dioxygenase" evidence="2">
    <location>
        <begin position="110"/>
        <end position="261"/>
    </location>
</feature>
<dbReference type="Pfam" id="PF13532">
    <property type="entry name" value="2OG-FeII_Oxy_2"/>
    <property type="match status" value="1"/>
</dbReference>
<protein>
    <submittedName>
        <fullName evidence="3">Putative alkylated DNA repair protein</fullName>
    </submittedName>
</protein>
<organism evidence="3 4">
    <name type="scientific">Pseudofrankia inefficax (strain DSM 45817 / CECT 9037 / DDB 130130 / EuI1c)</name>
    <name type="common">Frankia inefficax</name>
    <dbReference type="NCBI Taxonomy" id="298654"/>
    <lineage>
        <taxon>Bacteria</taxon>
        <taxon>Bacillati</taxon>
        <taxon>Actinomycetota</taxon>
        <taxon>Actinomycetes</taxon>
        <taxon>Frankiales</taxon>
        <taxon>Frankiaceae</taxon>
        <taxon>Pseudofrankia</taxon>
    </lineage>
</organism>
<dbReference type="SUPFAM" id="SSF51197">
    <property type="entry name" value="Clavaminate synthase-like"/>
    <property type="match status" value="1"/>
</dbReference>
<dbReference type="RefSeq" id="WP_013424138.1">
    <property type="nucleotide sequence ID" value="NC_014666.1"/>
</dbReference>
<dbReference type="GO" id="GO:0051213">
    <property type="term" value="F:dioxygenase activity"/>
    <property type="evidence" value="ECO:0007669"/>
    <property type="project" value="InterPro"/>
</dbReference>
<feature type="region of interest" description="Disordered" evidence="1">
    <location>
        <begin position="155"/>
        <end position="213"/>
    </location>
</feature>
<sequence>MAGTPFQASLLDTAASVEIGPVAAGLSRRPLAGGAWVDVRRRWVTGADSLFERLRAEVPWRAERRPMYDRTVDVPRLLSFYAAGEPLPDQALDEARRALDQHYAAELGEPFTTVGLAFYRDGRDSVAWHGDRLGRGSTHDTMVAILVLGAPRTLLLRPRPGTPPARTGSRSAPGGPAAPSLFTGDPSAITRPPGAGASTISPTGLSSPSGAGGAATTIRFELGHGDLLVMGGSCQRTWEHAVPKTARPVGPRISVQFRPHDVR</sequence>
<dbReference type="HOGENOM" id="CLU_048788_4_1_11"/>
<dbReference type="PANTHER" id="PTHR31212">
    <property type="entry name" value="ALPHA-KETOGLUTARATE-DEPENDENT DIOXYGENASE ALKB HOMOLOG 3"/>
    <property type="match status" value="1"/>
</dbReference>
<accession>E3JAG9</accession>
<dbReference type="KEGG" id="fri:FraEuI1c_2995"/>
<dbReference type="eggNOG" id="COG3145">
    <property type="taxonomic scope" value="Bacteria"/>
</dbReference>
<dbReference type="PROSITE" id="PS51471">
    <property type="entry name" value="FE2OG_OXY"/>
    <property type="match status" value="1"/>
</dbReference>
<dbReference type="AlphaFoldDB" id="E3JAG9"/>
<evidence type="ECO:0000313" key="3">
    <source>
        <dbReference type="EMBL" id="ADP81020.1"/>
    </source>
</evidence>
<name>E3JAG9_PSEI1</name>
<dbReference type="InterPro" id="IPR037151">
    <property type="entry name" value="AlkB-like_sf"/>
</dbReference>
<dbReference type="InParanoid" id="E3JAG9"/>
<dbReference type="EMBL" id="CP002299">
    <property type="protein sequence ID" value="ADP81020.1"/>
    <property type="molecule type" value="Genomic_DNA"/>
</dbReference>
<dbReference type="PANTHER" id="PTHR31212:SF4">
    <property type="entry name" value="ALPHA-KETOGLUTARATE-DEPENDENT DIOXYGENASE ALKB HOMOLOG 3"/>
    <property type="match status" value="1"/>
</dbReference>
<evidence type="ECO:0000313" key="4">
    <source>
        <dbReference type="Proteomes" id="UP000002484"/>
    </source>
</evidence>
<dbReference type="FunCoup" id="E3JAG9">
    <property type="interactions" value="54"/>
</dbReference>
<dbReference type="InterPro" id="IPR027450">
    <property type="entry name" value="AlkB-like"/>
</dbReference>
<dbReference type="InterPro" id="IPR032854">
    <property type="entry name" value="ALKBH3"/>
</dbReference>
<keyword evidence="4" id="KW-1185">Reference proteome</keyword>
<dbReference type="GO" id="GO:0006307">
    <property type="term" value="P:DNA alkylation repair"/>
    <property type="evidence" value="ECO:0007669"/>
    <property type="project" value="InterPro"/>
</dbReference>
<dbReference type="Gene3D" id="2.60.120.590">
    <property type="entry name" value="Alpha-ketoglutarate-dependent dioxygenase AlkB-like"/>
    <property type="match status" value="1"/>
</dbReference>
<reference evidence="3 4" key="1">
    <citation type="submission" date="2010-10" db="EMBL/GenBank/DDBJ databases">
        <title>Complete sequence of Frankia sp. EuI1c.</title>
        <authorList>
            <consortium name="US DOE Joint Genome Institute"/>
            <person name="Lucas S."/>
            <person name="Copeland A."/>
            <person name="Lapidus A."/>
            <person name="Cheng J.-F."/>
            <person name="Bruce D."/>
            <person name="Goodwin L."/>
            <person name="Pitluck S."/>
            <person name="Chertkov O."/>
            <person name="Detter J.C."/>
            <person name="Han C."/>
            <person name="Tapia R."/>
            <person name="Land M."/>
            <person name="Hauser L."/>
            <person name="Jeffries C."/>
            <person name="Kyrpides N."/>
            <person name="Ivanova N."/>
            <person name="Mikhailova N."/>
            <person name="Beauchemin N."/>
            <person name="Sen A."/>
            <person name="Sur S.A."/>
            <person name="Gtari M."/>
            <person name="Wall L."/>
            <person name="Tisa L."/>
            <person name="Woyke T."/>
        </authorList>
    </citation>
    <scope>NUCLEOTIDE SEQUENCE [LARGE SCALE GENOMIC DNA]</scope>
    <source>
        <strain evidence="4">DSM 45817 / CECT 9037 / EuI1c</strain>
    </source>
</reference>
<feature type="compositionally biased region" description="Low complexity" evidence="1">
    <location>
        <begin position="201"/>
        <end position="213"/>
    </location>
</feature>
<gene>
    <name evidence="3" type="ordered locus">FraEuI1c_2995</name>
</gene>
<dbReference type="Proteomes" id="UP000002484">
    <property type="component" value="Chromosome"/>
</dbReference>
<evidence type="ECO:0000259" key="2">
    <source>
        <dbReference type="PROSITE" id="PS51471"/>
    </source>
</evidence>